<name>A0A139XCD8_9CYAN</name>
<dbReference type="AlphaFoldDB" id="A0A139XCD8"/>
<comment type="caution">
    <text evidence="1">The sequence shown here is derived from an EMBL/GenBank/DDBJ whole genome shotgun (WGS) entry which is preliminary data.</text>
</comment>
<evidence type="ECO:0000313" key="1">
    <source>
        <dbReference type="EMBL" id="KYC42364.1"/>
    </source>
</evidence>
<organism evidence="1 2">
    <name type="scientific">Scytonema hofmannii PCC 7110</name>
    <dbReference type="NCBI Taxonomy" id="128403"/>
    <lineage>
        <taxon>Bacteria</taxon>
        <taxon>Bacillati</taxon>
        <taxon>Cyanobacteriota</taxon>
        <taxon>Cyanophyceae</taxon>
        <taxon>Nostocales</taxon>
        <taxon>Scytonemataceae</taxon>
        <taxon>Scytonema</taxon>
    </lineage>
</organism>
<accession>A0A139XCD8</accession>
<keyword evidence="2" id="KW-1185">Reference proteome</keyword>
<evidence type="ECO:0000313" key="2">
    <source>
        <dbReference type="Proteomes" id="UP000076925"/>
    </source>
</evidence>
<dbReference type="EMBL" id="ANNX02000020">
    <property type="protein sequence ID" value="KYC42364.1"/>
    <property type="molecule type" value="Genomic_DNA"/>
</dbReference>
<reference evidence="1 2" key="1">
    <citation type="journal article" date="2013" name="Genome Biol. Evol.">
        <title>Genomes of Stigonematalean cyanobacteria (subsection V) and the evolution of oxygenic photosynthesis from prokaryotes to plastids.</title>
        <authorList>
            <person name="Dagan T."/>
            <person name="Roettger M."/>
            <person name="Stucken K."/>
            <person name="Landan G."/>
            <person name="Koch R."/>
            <person name="Major P."/>
            <person name="Gould S.B."/>
            <person name="Goremykin V.V."/>
            <person name="Rippka R."/>
            <person name="Tandeau de Marsac N."/>
            <person name="Gugger M."/>
            <person name="Lockhart P.J."/>
            <person name="Allen J.F."/>
            <person name="Brune I."/>
            <person name="Maus I."/>
            <person name="Puhler A."/>
            <person name="Martin W.F."/>
        </authorList>
    </citation>
    <scope>NUCLEOTIDE SEQUENCE [LARGE SCALE GENOMIC DNA]</scope>
    <source>
        <strain evidence="1 2">PCC 7110</strain>
    </source>
</reference>
<gene>
    <name evidence="1" type="ORF">WA1_20560</name>
</gene>
<protein>
    <submittedName>
        <fullName evidence="1">Uncharacterized protein</fullName>
    </submittedName>
</protein>
<dbReference type="Proteomes" id="UP000076925">
    <property type="component" value="Unassembled WGS sequence"/>
</dbReference>
<proteinExistence type="predicted"/>
<sequence length="70" mass="8238">MFSPWQLPLPLEEYAMSRVVVYFYNGRWVPIKYCVLEKAIELYYKSLFSKQEVVLFPPGLDPNSFNDAAQ</sequence>